<sequence>MPRSYKRKTTIGGSSEKSLKAAVDLVLKKKLSIRKAADSFDIPFSALQKRIKTKNFEPPGLGCIPIFTPDKNMIWLNILKV</sequence>
<protein>
    <recommendedName>
        <fullName evidence="2">HTH psq-type domain-containing protein</fullName>
    </recommendedName>
</protein>
<dbReference type="SUPFAM" id="SSF46689">
    <property type="entry name" value="Homeodomain-like"/>
    <property type="match status" value="1"/>
</dbReference>
<evidence type="ECO:0000259" key="2">
    <source>
        <dbReference type="Pfam" id="PF05225"/>
    </source>
</evidence>
<dbReference type="Gene3D" id="1.10.10.60">
    <property type="entry name" value="Homeodomain-like"/>
    <property type="match status" value="1"/>
</dbReference>
<name>A0AAV0WME8_9HEMI</name>
<comment type="caution">
    <text evidence="3">The sequence shown here is derived from an EMBL/GenBank/DDBJ whole genome shotgun (WGS) entry which is preliminary data.</text>
</comment>
<dbReference type="Proteomes" id="UP001160148">
    <property type="component" value="Unassembled WGS sequence"/>
</dbReference>
<evidence type="ECO:0000256" key="1">
    <source>
        <dbReference type="ARBA" id="ARBA00004123"/>
    </source>
</evidence>
<evidence type="ECO:0000313" key="3">
    <source>
        <dbReference type="EMBL" id="CAI6356904.1"/>
    </source>
</evidence>
<organism evidence="3 4">
    <name type="scientific">Macrosiphum euphorbiae</name>
    <name type="common">potato aphid</name>
    <dbReference type="NCBI Taxonomy" id="13131"/>
    <lineage>
        <taxon>Eukaryota</taxon>
        <taxon>Metazoa</taxon>
        <taxon>Ecdysozoa</taxon>
        <taxon>Arthropoda</taxon>
        <taxon>Hexapoda</taxon>
        <taxon>Insecta</taxon>
        <taxon>Pterygota</taxon>
        <taxon>Neoptera</taxon>
        <taxon>Paraneoptera</taxon>
        <taxon>Hemiptera</taxon>
        <taxon>Sternorrhyncha</taxon>
        <taxon>Aphidomorpha</taxon>
        <taxon>Aphidoidea</taxon>
        <taxon>Aphididae</taxon>
        <taxon>Macrosiphini</taxon>
        <taxon>Macrosiphum</taxon>
    </lineage>
</organism>
<dbReference type="EMBL" id="CARXXK010000002">
    <property type="protein sequence ID" value="CAI6356904.1"/>
    <property type="molecule type" value="Genomic_DNA"/>
</dbReference>
<dbReference type="GO" id="GO:0003677">
    <property type="term" value="F:DNA binding"/>
    <property type="evidence" value="ECO:0007669"/>
    <property type="project" value="InterPro"/>
</dbReference>
<proteinExistence type="predicted"/>
<gene>
    <name evidence="3" type="ORF">MEUPH1_LOCUS12589</name>
</gene>
<dbReference type="InterPro" id="IPR007889">
    <property type="entry name" value="HTH_Psq"/>
</dbReference>
<accession>A0AAV0WME8</accession>
<dbReference type="GO" id="GO:0005634">
    <property type="term" value="C:nucleus"/>
    <property type="evidence" value="ECO:0007669"/>
    <property type="project" value="UniProtKB-SubCell"/>
</dbReference>
<feature type="domain" description="HTH psq-type" evidence="2">
    <location>
        <begin position="17"/>
        <end position="55"/>
    </location>
</feature>
<dbReference type="Pfam" id="PF05225">
    <property type="entry name" value="HTH_psq"/>
    <property type="match status" value="1"/>
</dbReference>
<reference evidence="3 4" key="1">
    <citation type="submission" date="2023-01" db="EMBL/GenBank/DDBJ databases">
        <authorList>
            <person name="Whitehead M."/>
        </authorList>
    </citation>
    <scope>NUCLEOTIDE SEQUENCE [LARGE SCALE GENOMIC DNA]</scope>
</reference>
<dbReference type="InterPro" id="IPR009057">
    <property type="entry name" value="Homeodomain-like_sf"/>
</dbReference>
<evidence type="ECO:0000313" key="4">
    <source>
        <dbReference type="Proteomes" id="UP001160148"/>
    </source>
</evidence>
<comment type="subcellular location">
    <subcellularLocation>
        <location evidence="1">Nucleus</location>
    </subcellularLocation>
</comment>
<dbReference type="AlphaFoldDB" id="A0AAV0WME8"/>
<keyword evidence="4" id="KW-1185">Reference proteome</keyword>